<dbReference type="OMA" id="HAHRITQ"/>
<feature type="domain" description="DDE Tnp4" evidence="3">
    <location>
        <begin position="166"/>
        <end position="323"/>
    </location>
</feature>
<dbReference type="PANTHER" id="PTHR34615:SF1">
    <property type="entry name" value="PX DOMAIN-CONTAINING PROTEIN"/>
    <property type="match status" value="1"/>
</dbReference>
<proteinExistence type="predicted"/>
<protein>
    <submittedName>
        <fullName evidence="4">Putative nuclease HARBI1</fullName>
    </submittedName>
</protein>
<dbReference type="EMBL" id="LNIX01000034">
    <property type="protein sequence ID" value="OXA40386.1"/>
    <property type="molecule type" value="Genomic_DNA"/>
</dbReference>
<dbReference type="GO" id="GO:0046872">
    <property type="term" value="F:metal ion binding"/>
    <property type="evidence" value="ECO:0007669"/>
    <property type="project" value="UniProtKB-KW"/>
</dbReference>
<dbReference type="OrthoDB" id="5978526at2759"/>
<keyword evidence="2" id="KW-0479">Metal-binding</keyword>
<name>A0A226D800_FOLCA</name>
<evidence type="ECO:0000259" key="3">
    <source>
        <dbReference type="Pfam" id="PF13359"/>
    </source>
</evidence>
<dbReference type="PANTHER" id="PTHR34615">
    <property type="entry name" value="PX DOMAIN-CONTAINING PROTEIN"/>
    <property type="match status" value="1"/>
</dbReference>
<comment type="cofactor">
    <cofactor evidence="1">
        <name>a divalent metal cation</name>
        <dbReference type="ChEBI" id="CHEBI:60240"/>
    </cofactor>
</comment>
<reference evidence="4 5" key="1">
    <citation type="submission" date="2015-12" db="EMBL/GenBank/DDBJ databases">
        <title>The genome of Folsomia candida.</title>
        <authorList>
            <person name="Faddeeva A."/>
            <person name="Derks M.F."/>
            <person name="Anvar Y."/>
            <person name="Smit S."/>
            <person name="Van Straalen N."/>
            <person name="Roelofs D."/>
        </authorList>
    </citation>
    <scope>NUCLEOTIDE SEQUENCE [LARGE SCALE GENOMIC DNA]</scope>
    <source>
        <strain evidence="4 5">VU population</strain>
        <tissue evidence="4">Whole body</tissue>
    </source>
</reference>
<sequence length="351" mass="40664">MAVFSKQIINLLPLLADSEIEDILLLDNQNQSIPRIETFQLNSMVDEFCFLNFRFYKNDILRLKKALHLQGTIVCDNGIKVGALEALCITLRRLAYPSRNVDLMKLFPRTRCELSRIFNLIIRRIIRLHEHLLGLNHPYLTMDKIQEFADAITMKGSPYKKCFGFLDGTVRAMCRPTNNQREHYNGHKRVHAIKFQSIMLPDGIIGSLYGPVDGRRHDSFMLQESGVMEELERRFYNNLGDPLYLYGDPAYPLRRHLMVPFKGHNPTPGRRQCNKSMSQVRQCVEWGFGKVIRTFAFLDFKKNLKYGLQPIANYFKVGVLLTNCHTCIYGSQTSDYFCEAPPDLERYLNAP</sequence>
<evidence type="ECO:0000256" key="1">
    <source>
        <dbReference type="ARBA" id="ARBA00001968"/>
    </source>
</evidence>
<accession>A0A226D800</accession>
<evidence type="ECO:0000256" key="2">
    <source>
        <dbReference type="ARBA" id="ARBA00022723"/>
    </source>
</evidence>
<dbReference type="AlphaFoldDB" id="A0A226D800"/>
<evidence type="ECO:0000313" key="5">
    <source>
        <dbReference type="Proteomes" id="UP000198287"/>
    </source>
</evidence>
<evidence type="ECO:0000313" key="4">
    <source>
        <dbReference type="EMBL" id="OXA40386.1"/>
    </source>
</evidence>
<dbReference type="Proteomes" id="UP000198287">
    <property type="component" value="Unassembled WGS sequence"/>
</dbReference>
<dbReference type="InterPro" id="IPR027806">
    <property type="entry name" value="HARBI1_dom"/>
</dbReference>
<gene>
    <name evidence="4" type="ORF">Fcan01_24840</name>
</gene>
<organism evidence="4 5">
    <name type="scientific">Folsomia candida</name>
    <name type="common">Springtail</name>
    <dbReference type="NCBI Taxonomy" id="158441"/>
    <lineage>
        <taxon>Eukaryota</taxon>
        <taxon>Metazoa</taxon>
        <taxon>Ecdysozoa</taxon>
        <taxon>Arthropoda</taxon>
        <taxon>Hexapoda</taxon>
        <taxon>Collembola</taxon>
        <taxon>Entomobryomorpha</taxon>
        <taxon>Isotomoidea</taxon>
        <taxon>Isotomidae</taxon>
        <taxon>Proisotominae</taxon>
        <taxon>Folsomia</taxon>
    </lineage>
</organism>
<dbReference type="Pfam" id="PF13359">
    <property type="entry name" value="DDE_Tnp_4"/>
    <property type="match status" value="1"/>
</dbReference>
<keyword evidence="5" id="KW-1185">Reference proteome</keyword>
<comment type="caution">
    <text evidence="4">The sequence shown here is derived from an EMBL/GenBank/DDBJ whole genome shotgun (WGS) entry which is preliminary data.</text>
</comment>